<evidence type="ECO:0000313" key="3">
    <source>
        <dbReference type="EMBL" id="KAF2099904.1"/>
    </source>
</evidence>
<evidence type="ECO:0000256" key="1">
    <source>
        <dbReference type="SAM" id="MobiDB-lite"/>
    </source>
</evidence>
<comment type="caution">
    <text evidence="3">The sequence shown here is derived from an EMBL/GenBank/DDBJ whole genome shotgun (WGS) entry which is preliminary data.</text>
</comment>
<organism evidence="3 4">
    <name type="scientific">Rhizodiscina lignyota</name>
    <dbReference type="NCBI Taxonomy" id="1504668"/>
    <lineage>
        <taxon>Eukaryota</taxon>
        <taxon>Fungi</taxon>
        <taxon>Dikarya</taxon>
        <taxon>Ascomycota</taxon>
        <taxon>Pezizomycotina</taxon>
        <taxon>Dothideomycetes</taxon>
        <taxon>Pleosporomycetidae</taxon>
        <taxon>Aulographales</taxon>
        <taxon>Rhizodiscinaceae</taxon>
        <taxon>Rhizodiscina</taxon>
    </lineage>
</organism>
<name>A0A9P4IIH6_9PEZI</name>
<evidence type="ECO:0000313" key="4">
    <source>
        <dbReference type="Proteomes" id="UP000799772"/>
    </source>
</evidence>
<dbReference type="Proteomes" id="UP000799772">
    <property type="component" value="Unassembled WGS sequence"/>
</dbReference>
<feature type="region of interest" description="Disordered" evidence="1">
    <location>
        <begin position="134"/>
        <end position="201"/>
    </location>
</feature>
<proteinExistence type="predicted"/>
<dbReference type="AlphaFoldDB" id="A0A9P4IIH6"/>
<feature type="transmembrane region" description="Helical" evidence="2">
    <location>
        <begin position="103"/>
        <end position="128"/>
    </location>
</feature>
<keyword evidence="2" id="KW-0472">Membrane</keyword>
<feature type="compositionally biased region" description="Polar residues" evidence="1">
    <location>
        <begin position="148"/>
        <end position="158"/>
    </location>
</feature>
<protein>
    <submittedName>
        <fullName evidence="3">Uncharacterized protein</fullName>
    </submittedName>
</protein>
<reference evidence="3" key="1">
    <citation type="journal article" date="2020" name="Stud. Mycol.">
        <title>101 Dothideomycetes genomes: a test case for predicting lifestyles and emergence of pathogens.</title>
        <authorList>
            <person name="Haridas S."/>
            <person name="Albert R."/>
            <person name="Binder M."/>
            <person name="Bloem J."/>
            <person name="Labutti K."/>
            <person name="Salamov A."/>
            <person name="Andreopoulos B."/>
            <person name="Baker S."/>
            <person name="Barry K."/>
            <person name="Bills G."/>
            <person name="Bluhm B."/>
            <person name="Cannon C."/>
            <person name="Castanera R."/>
            <person name="Culley D."/>
            <person name="Daum C."/>
            <person name="Ezra D."/>
            <person name="Gonzalez J."/>
            <person name="Henrissat B."/>
            <person name="Kuo A."/>
            <person name="Liang C."/>
            <person name="Lipzen A."/>
            <person name="Lutzoni F."/>
            <person name="Magnuson J."/>
            <person name="Mondo S."/>
            <person name="Nolan M."/>
            <person name="Ohm R."/>
            <person name="Pangilinan J."/>
            <person name="Park H.-J."/>
            <person name="Ramirez L."/>
            <person name="Alfaro M."/>
            <person name="Sun H."/>
            <person name="Tritt A."/>
            <person name="Yoshinaga Y."/>
            <person name="Zwiers L.-H."/>
            <person name="Turgeon B."/>
            <person name="Goodwin S."/>
            <person name="Spatafora J."/>
            <person name="Crous P."/>
            <person name="Grigoriev I."/>
        </authorList>
    </citation>
    <scope>NUCLEOTIDE SEQUENCE</scope>
    <source>
        <strain evidence="3">CBS 133067</strain>
    </source>
</reference>
<dbReference type="EMBL" id="ML978125">
    <property type="protein sequence ID" value="KAF2099904.1"/>
    <property type="molecule type" value="Genomic_DNA"/>
</dbReference>
<gene>
    <name evidence="3" type="ORF">NA57DRAFT_55837</name>
</gene>
<feature type="compositionally biased region" description="Polar residues" evidence="1">
    <location>
        <begin position="165"/>
        <end position="198"/>
    </location>
</feature>
<keyword evidence="4" id="KW-1185">Reference proteome</keyword>
<keyword evidence="2" id="KW-1133">Transmembrane helix</keyword>
<keyword evidence="2" id="KW-0812">Transmembrane</keyword>
<evidence type="ECO:0000256" key="2">
    <source>
        <dbReference type="SAM" id="Phobius"/>
    </source>
</evidence>
<accession>A0A9P4IIH6</accession>
<sequence length="286" mass="31887">MDAFITNDPLCWTVCAIVGLVSGYLQYHAPPPPYSDAGYVEPPPLRTSYNHTVYTTFKQLRWPIPVGWDDDHDRLFPVLSNTIPVPSNTIPLGLSDTANTSCLGIGAIIAVGFLLFLSGMLVVLLPLLRRFNTEDNDTEHTPPPMVSMVSTSTQTNEHTPPPTVSMVSKSTQTNEHTLPSAESNLSKSTQTDAQPRNTTESDLHTELAAKNRQIDLLNSALNDARKGEFKLRSAANDSRQREIRLVEDVKAKQGRLEREAEEIRKRDALLRSQRLALEWASHREAY</sequence>